<dbReference type="Proteomes" id="UP000781932">
    <property type="component" value="Unassembled WGS sequence"/>
</dbReference>
<dbReference type="GeneID" id="62161551"/>
<dbReference type="RefSeq" id="XP_038746374.1">
    <property type="nucleotide sequence ID" value="XM_038888477.1"/>
</dbReference>
<comment type="caution">
    <text evidence="2">The sequence shown here is derived from an EMBL/GenBank/DDBJ whole genome shotgun (WGS) entry which is preliminary data.</text>
</comment>
<name>A0A9P6LKM6_9PEZI</name>
<feature type="region of interest" description="Disordered" evidence="1">
    <location>
        <begin position="14"/>
        <end position="46"/>
    </location>
</feature>
<reference evidence="2" key="1">
    <citation type="submission" date="2020-03" db="EMBL/GenBank/DDBJ databases">
        <authorList>
            <person name="He L."/>
        </authorList>
    </citation>
    <scope>NUCLEOTIDE SEQUENCE</scope>
    <source>
        <strain evidence="2">CkLH20</strain>
    </source>
</reference>
<evidence type="ECO:0000313" key="2">
    <source>
        <dbReference type="EMBL" id="KAF9876913.1"/>
    </source>
</evidence>
<dbReference type="EMBL" id="JAATWM020000016">
    <property type="protein sequence ID" value="KAF9876913.1"/>
    <property type="molecule type" value="Genomic_DNA"/>
</dbReference>
<proteinExistence type="predicted"/>
<feature type="compositionally biased region" description="Low complexity" evidence="1">
    <location>
        <begin position="16"/>
        <end position="37"/>
    </location>
</feature>
<feature type="compositionally biased region" description="Polar residues" evidence="1">
    <location>
        <begin position="85"/>
        <end position="95"/>
    </location>
</feature>
<accession>A0A9P6LKM6</accession>
<sequence>MSGYRNPVIIHQTAPSISSGYTASSSSGSYASYDSSTPRSMSPSDEVSLRVYGADKHTSSMRNGRNVTVVNRNQPGYEYGAPSPSYGSSFARRTQ</sequence>
<protein>
    <submittedName>
        <fullName evidence="2">Uncharacterized protein</fullName>
    </submittedName>
</protein>
<evidence type="ECO:0000313" key="3">
    <source>
        <dbReference type="Proteomes" id="UP000781932"/>
    </source>
</evidence>
<evidence type="ECO:0000256" key="1">
    <source>
        <dbReference type="SAM" id="MobiDB-lite"/>
    </source>
</evidence>
<keyword evidence="3" id="KW-1185">Reference proteome</keyword>
<reference evidence="2" key="2">
    <citation type="submission" date="2020-11" db="EMBL/GenBank/DDBJ databases">
        <title>Whole genome sequencing of Colletotrichum sp.</title>
        <authorList>
            <person name="Li H."/>
        </authorList>
    </citation>
    <scope>NUCLEOTIDE SEQUENCE</scope>
    <source>
        <strain evidence="2">CkLH20</strain>
    </source>
</reference>
<feature type="region of interest" description="Disordered" evidence="1">
    <location>
        <begin position="72"/>
        <end position="95"/>
    </location>
</feature>
<organism evidence="2 3">
    <name type="scientific">Colletotrichum karsti</name>
    <dbReference type="NCBI Taxonomy" id="1095194"/>
    <lineage>
        <taxon>Eukaryota</taxon>
        <taxon>Fungi</taxon>
        <taxon>Dikarya</taxon>
        <taxon>Ascomycota</taxon>
        <taxon>Pezizomycotina</taxon>
        <taxon>Sordariomycetes</taxon>
        <taxon>Hypocreomycetidae</taxon>
        <taxon>Glomerellales</taxon>
        <taxon>Glomerellaceae</taxon>
        <taxon>Colletotrichum</taxon>
        <taxon>Colletotrichum boninense species complex</taxon>
    </lineage>
</organism>
<dbReference type="AlphaFoldDB" id="A0A9P6LKM6"/>
<gene>
    <name evidence="2" type="ORF">CkaCkLH20_05759</name>
</gene>